<dbReference type="Proteomes" id="UP000297549">
    <property type="component" value="Unassembled WGS sequence"/>
</dbReference>
<dbReference type="Pfam" id="PF01761">
    <property type="entry name" value="DHQ_synthase"/>
    <property type="match status" value="1"/>
</dbReference>
<evidence type="ECO:0000259" key="7">
    <source>
        <dbReference type="Pfam" id="PF24621"/>
    </source>
</evidence>
<proteinExistence type="predicted"/>
<sequence length="405" mass="44480">MLSSVIQQQFQVSFSYPVYFTEELFRPDNSVLRTVLTQADALGPRRAVVVLDSGVVAHHPHIQTNIAQYFTAHAEALQLNGEPLVVAGGEACKNSPALVQQLLEVIHQRHVDRHSYLLAVGGGAVLDLVGYVAAVAHRGVRLVRIPTTVLSQNDSGIGVKNSVNAFGKKNFLGTFAPPYAVLNDSRFLLTLDERDWRAGIAEAIKVGLIKDAAFFTYLEQHTPALVARHLPTMQHVIRRCAELHLQHIAGPDPFEQGSSRPLDFGHWAAHKLEQLTDYQLRHGEAVAIGIALDCVYSHLAGLIEVPVLERVLRVLHELGFAVFCPKMAAHAEQPAHPDSLLLGLQEFREHLGGQLTVMLLAEIGRGVEVHALDTARLLEAISYLKAWQNTSRSPVEPNLHPLSLA</sequence>
<accession>A0A4Z0PX04</accession>
<dbReference type="NCBIfam" id="NF004852">
    <property type="entry name" value="PRK06203.1"/>
    <property type="match status" value="1"/>
</dbReference>
<evidence type="ECO:0000256" key="2">
    <source>
        <dbReference type="ARBA" id="ARBA00022605"/>
    </source>
</evidence>
<keyword evidence="5 8" id="KW-0456">Lyase</keyword>
<dbReference type="InterPro" id="IPR056179">
    <property type="entry name" value="DHQS_C"/>
</dbReference>
<dbReference type="EC" id="4.2.3.4" evidence="8"/>
<evidence type="ECO:0000256" key="3">
    <source>
        <dbReference type="ARBA" id="ARBA00023027"/>
    </source>
</evidence>
<dbReference type="SUPFAM" id="SSF56796">
    <property type="entry name" value="Dehydroquinate synthase-like"/>
    <property type="match status" value="1"/>
</dbReference>
<dbReference type="OrthoDB" id="9806583at2"/>
<dbReference type="PANTHER" id="PTHR43622">
    <property type="entry name" value="3-DEHYDROQUINATE SYNTHASE"/>
    <property type="match status" value="1"/>
</dbReference>
<dbReference type="InterPro" id="IPR050071">
    <property type="entry name" value="Dehydroquinate_synthase"/>
</dbReference>
<comment type="cofactor">
    <cofactor evidence="1">
        <name>NAD(+)</name>
        <dbReference type="ChEBI" id="CHEBI:57540"/>
    </cofactor>
</comment>
<organism evidence="8 9">
    <name type="scientific">Hymenobacter aquaticus</name>
    <dbReference type="NCBI Taxonomy" id="1867101"/>
    <lineage>
        <taxon>Bacteria</taxon>
        <taxon>Pseudomonadati</taxon>
        <taxon>Bacteroidota</taxon>
        <taxon>Cytophagia</taxon>
        <taxon>Cytophagales</taxon>
        <taxon>Hymenobacteraceae</taxon>
        <taxon>Hymenobacter</taxon>
    </lineage>
</organism>
<evidence type="ECO:0000313" key="9">
    <source>
        <dbReference type="Proteomes" id="UP000297549"/>
    </source>
</evidence>
<dbReference type="GO" id="GO:0003856">
    <property type="term" value="F:3-dehydroquinate synthase activity"/>
    <property type="evidence" value="ECO:0007669"/>
    <property type="project" value="UniProtKB-EC"/>
</dbReference>
<dbReference type="AlphaFoldDB" id="A0A4Z0PX04"/>
<dbReference type="CDD" id="cd08198">
    <property type="entry name" value="DHQS-like"/>
    <property type="match status" value="1"/>
</dbReference>
<keyword evidence="2" id="KW-0028">Amino-acid biosynthesis</keyword>
<dbReference type="PANTHER" id="PTHR43622:SF7">
    <property type="entry name" value="3-DEHYDROQUINATE SYNTHASE, CHLOROPLASTIC"/>
    <property type="match status" value="1"/>
</dbReference>
<dbReference type="Gene3D" id="1.20.1090.10">
    <property type="entry name" value="Dehydroquinate synthase-like - alpha domain"/>
    <property type="match status" value="1"/>
</dbReference>
<keyword evidence="3" id="KW-0520">NAD</keyword>
<evidence type="ECO:0000256" key="4">
    <source>
        <dbReference type="ARBA" id="ARBA00023141"/>
    </source>
</evidence>
<dbReference type="GO" id="GO:0008652">
    <property type="term" value="P:amino acid biosynthetic process"/>
    <property type="evidence" value="ECO:0007669"/>
    <property type="project" value="UniProtKB-KW"/>
</dbReference>
<evidence type="ECO:0000256" key="1">
    <source>
        <dbReference type="ARBA" id="ARBA00001911"/>
    </source>
</evidence>
<dbReference type="Gene3D" id="3.40.50.1970">
    <property type="match status" value="1"/>
</dbReference>
<gene>
    <name evidence="8" type="ORF">E5K00_18880</name>
</gene>
<dbReference type="InterPro" id="IPR030960">
    <property type="entry name" value="DHQS/DOIS_N"/>
</dbReference>
<keyword evidence="9" id="KW-1185">Reference proteome</keyword>
<dbReference type="GO" id="GO:0009073">
    <property type="term" value="P:aromatic amino acid family biosynthetic process"/>
    <property type="evidence" value="ECO:0007669"/>
    <property type="project" value="UniProtKB-KW"/>
</dbReference>
<dbReference type="EMBL" id="SRLC01000002">
    <property type="protein sequence ID" value="TGE22310.1"/>
    <property type="molecule type" value="Genomic_DNA"/>
</dbReference>
<evidence type="ECO:0000259" key="6">
    <source>
        <dbReference type="Pfam" id="PF01761"/>
    </source>
</evidence>
<keyword evidence="4" id="KW-0057">Aromatic amino acid biosynthesis</keyword>
<evidence type="ECO:0000313" key="8">
    <source>
        <dbReference type="EMBL" id="TGE22310.1"/>
    </source>
</evidence>
<evidence type="ECO:0000256" key="5">
    <source>
        <dbReference type="ARBA" id="ARBA00023239"/>
    </source>
</evidence>
<protein>
    <submittedName>
        <fullName evidence="8">3-dehydroquinate synthase</fullName>
        <ecNumber evidence="8">4.2.3.4</ecNumber>
    </submittedName>
</protein>
<feature type="domain" description="3-dehydroquinate synthase N-terminal" evidence="6">
    <location>
        <begin position="85"/>
        <end position="197"/>
    </location>
</feature>
<comment type="caution">
    <text evidence="8">The sequence shown here is derived from an EMBL/GenBank/DDBJ whole genome shotgun (WGS) entry which is preliminary data.</text>
</comment>
<dbReference type="Pfam" id="PF24621">
    <property type="entry name" value="DHQS_C"/>
    <property type="match status" value="1"/>
</dbReference>
<feature type="domain" description="3-dehydroquinate synthase C-terminal" evidence="7">
    <location>
        <begin position="199"/>
        <end position="328"/>
    </location>
</feature>
<reference evidence="8 9" key="1">
    <citation type="submission" date="2019-04" db="EMBL/GenBank/DDBJ databases">
        <authorList>
            <person name="Feng G."/>
            <person name="Zhang J."/>
            <person name="Zhu H."/>
        </authorList>
    </citation>
    <scope>NUCLEOTIDE SEQUENCE [LARGE SCALE GENOMIC DNA]</scope>
    <source>
        <strain evidence="8 9">JCM 31653</strain>
    </source>
</reference>
<dbReference type="RefSeq" id="WP_135464829.1">
    <property type="nucleotide sequence ID" value="NZ_SRLC01000002.1"/>
</dbReference>
<name>A0A4Z0PX04_9BACT</name>